<reference evidence="1" key="1">
    <citation type="submission" date="2022-11" db="EMBL/GenBank/DDBJ databases">
        <authorList>
            <person name="Hyden B.L."/>
            <person name="Feng K."/>
            <person name="Yates T."/>
            <person name="Jawdy S."/>
            <person name="Smart L.B."/>
            <person name="Muchero W."/>
        </authorList>
    </citation>
    <scope>NUCLEOTIDE SEQUENCE</scope>
    <source>
        <tissue evidence="1">Shoot tip</tissue>
    </source>
</reference>
<dbReference type="Proteomes" id="UP001151529">
    <property type="component" value="Chromosome 8"/>
</dbReference>
<sequence length="108" mass="12381">MHCYSLKCMNYGQRQAKAVGCSSGIFEAPCPCIEGQQRDKHSRPYRRLLRVKMSFWGLWEGNQERWSLRGKDEETSPCGRWGPQGFIGMGMAWPCDGIRICPLSFQFG</sequence>
<protein>
    <submittedName>
        <fullName evidence="1">Uncharacterized protein</fullName>
    </submittedName>
</protein>
<evidence type="ECO:0000313" key="1">
    <source>
        <dbReference type="EMBL" id="KAJ6689307.1"/>
    </source>
</evidence>
<proteinExistence type="predicted"/>
<organism evidence="1 2">
    <name type="scientific">Salix viminalis</name>
    <name type="common">Common osier</name>
    <name type="synonym">Basket willow</name>
    <dbReference type="NCBI Taxonomy" id="40686"/>
    <lineage>
        <taxon>Eukaryota</taxon>
        <taxon>Viridiplantae</taxon>
        <taxon>Streptophyta</taxon>
        <taxon>Embryophyta</taxon>
        <taxon>Tracheophyta</taxon>
        <taxon>Spermatophyta</taxon>
        <taxon>Magnoliopsida</taxon>
        <taxon>eudicotyledons</taxon>
        <taxon>Gunneridae</taxon>
        <taxon>Pentapetalae</taxon>
        <taxon>rosids</taxon>
        <taxon>fabids</taxon>
        <taxon>Malpighiales</taxon>
        <taxon>Salicaceae</taxon>
        <taxon>Saliceae</taxon>
        <taxon>Salix</taxon>
    </lineage>
</organism>
<evidence type="ECO:0000313" key="2">
    <source>
        <dbReference type="Proteomes" id="UP001151529"/>
    </source>
</evidence>
<gene>
    <name evidence="1" type="ORF">OIU85_005685</name>
</gene>
<keyword evidence="2" id="KW-1185">Reference proteome</keyword>
<dbReference type="EMBL" id="JAPFFL010000012">
    <property type="protein sequence ID" value="KAJ6689307.1"/>
    <property type="molecule type" value="Genomic_DNA"/>
</dbReference>
<name>A0A9Q0PJG7_SALVM</name>
<accession>A0A9Q0PJG7</accession>
<dbReference type="AlphaFoldDB" id="A0A9Q0PJG7"/>
<reference evidence="1" key="2">
    <citation type="journal article" date="2023" name="Int. J. Mol. Sci.">
        <title>De Novo Assembly and Annotation of 11 Diverse Shrub Willow (Salix) Genomes Reveals Novel Gene Organization in Sex-Linked Regions.</title>
        <authorList>
            <person name="Hyden B."/>
            <person name="Feng K."/>
            <person name="Yates T.B."/>
            <person name="Jawdy S."/>
            <person name="Cereghino C."/>
            <person name="Smart L.B."/>
            <person name="Muchero W."/>
        </authorList>
    </citation>
    <scope>NUCLEOTIDE SEQUENCE [LARGE SCALE GENOMIC DNA]</scope>
    <source>
        <tissue evidence="1">Shoot tip</tissue>
    </source>
</reference>
<comment type="caution">
    <text evidence="1">The sequence shown here is derived from an EMBL/GenBank/DDBJ whole genome shotgun (WGS) entry which is preliminary data.</text>
</comment>